<dbReference type="Proteomes" id="UP000244005">
    <property type="component" value="Unassembled WGS sequence"/>
</dbReference>
<feature type="transmembrane region" description="Helical" evidence="4">
    <location>
        <begin position="212"/>
        <end position="236"/>
    </location>
</feature>
<dbReference type="InterPro" id="IPR011990">
    <property type="entry name" value="TPR-like_helical_dom_sf"/>
</dbReference>
<keyword evidence="6" id="KW-1185">Reference proteome</keyword>
<organism evidence="5 6">
    <name type="scientific">Marchantia polymorpha</name>
    <name type="common">Common liverwort</name>
    <name type="synonym">Marchantia aquatica</name>
    <dbReference type="NCBI Taxonomy" id="3197"/>
    <lineage>
        <taxon>Eukaryota</taxon>
        <taxon>Viridiplantae</taxon>
        <taxon>Streptophyta</taxon>
        <taxon>Embryophyta</taxon>
        <taxon>Marchantiophyta</taxon>
        <taxon>Marchantiopsida</taxon>
        <taxon>Marchantiidae</taxon>
        <taxon>Marchantiales</taxon>
        <taxon>Marchantiaceae</taxon>
        <taxon>Marchantia</taxon>
    </lineage>
</organism>
<dbReference type="Gramene" id="Mp1g21960.1">
    <property type="protein sequence ID" value="Mp1g21960.1.cds"/>
    <property type="gene ID" value="Mp1g21960"/>
</dbReference>
<dbReference type="InterPro" id="IPR021883">
    <property type="entry name" value="LPA1-like"/>
</dbReference>
<keyword evidence="4" id="KW-0472">Membrane</keyword>
<dbReference type="PROSITE" id="PS50005">
    <property type="entry name" value="TPR"/>
    <property type="match status" value="1"/>
</dbReference>
<dbReference type="Gene3D" id="1.25.40.10">
    <property type="entry name" value="Tetratricopeptide repeat domain"/>
    <property type="match status" value="1"/>
</dbReference>
<feature type="transmembrane region" description="Helical" evidence="4">
    <location>
        <begin position="248"/>
        <end position="268"/>
    </location>
</feature>
<reference evidence="6" key="1">
    <citation type="journal article" date="2017" name="Cell">
        <title>Insights into land plant evolution garnered from the Marchantia polymorpha genome.</title>
        <authorList>
            <person name="Bowman J.L."/>
            <person name="Kohchi T."/>
            <person name="Yamato K.T."/>
            <person name="Jenkins J."/>
            <person name="Shu S."/>
            <person name="Ishizaki K."/>
            <person name="Yamaoka S."/>
            <person name="Nishihama R."/>
            <person name="Nakamura Y."/>
            <person name="Berger F."/>
            <person name="Adam C."/>
            <person name="Aki S.S."/>
            <person name="Althoff F."/>
            <person name="Araki T."/>
            <person name="Arteaga-Vazquez M.A."/>
            <person name="Balasubrmanian S."/>
            <person name="Barry K."/>
            <person name="Bauer D."/>
            <person name="Boehm C.R."/>
            <person name="Briginshaw L."/>
            <person name="Caballero-Perez J."/>
            <person name="Catarino B."/>
            <person name="Chen F."/>
            <person name="Chiyoda S."/>
            <person name="Chovatia M."/>
            <person name="Davies K.M."/>
            <person name="Delmans M."/>
            <person name="Demura T."/>
            <person name="Dierschke T."/>
            <person name="Dolan L."/>
            <person name="Dorantes-Acosta A.E."/>
            <person name="Eklund D.M."/>
            <person name="Florent S.N."/>
            <person name="Flores-Sandoval E."/>
            <person name="Fujiyama A."/>
            <person name="Fukuzawa H."/>
            <person name="Galik B."/>
            <person name="Grimanelli D."/>
            <person name="Grimwood J."/>
            <person name="Grossniklaus U."/>
            <person name="Hamada T."/>
            <person name="Haseloff J."/>
            <person name="Hetherington A.J."/>
            <person name="Higo A."/>
            <person name="Hirakawa Y."/>
            <person name="Hundley H.N."/>
            <person name="Ikeda Y."/>
            <person name="Inoue K."/>
            <person name="Inoue S.I."/>
            <person name="Ishida S."/>
            <person name="Jia Q."/>
            <person name="Kakita M."/>
            <person name="Kanazawa T."/>
            <person name="Kawai Y."/>
            <person name="Kawashima T."/>
            <person name="Kennedy M."/>
            <person name="Kinose K."/>
            <person name="Kinoshita T."/>
            <person name="Kohara Y."/>
            <person name="Koide E."/>
            <person name="Komatsu K."/>
            <person name="Kopischke S."/>
            <person name="Kubo M."/>
            <person name="Kyozuka J."/>
            <person name="Lagercrantz U."/>
            <person name="Lin S.S."/>
            <person name="Lindquist E."/>
            <person name="Lipzen A.M."/>
            <person name="Lu C.W."/>
            <person name="De Luna E."/>
            <person name="Martienssen R.A."/>
            <person name="Minamino N."/>
            <person name="Mizutani M."/>
            <person name="Mizutani M."/>
            <person name="Mochizuki N."/>
            <person name="Monte I."/>
            <person name="Mosher R."/>
            <person name="Nagasaki H."/>
            <person name="Nakagami H."/>
            <person name="Naramoto S."/>
            <person name="Nishitani K."/>
            <person name="Ohtani M."/>
            <person name="Okamoto T."/>
            <person name="Okumura M."/>
            <person name="Phillips J."/>
            <person name="Pollak B."/>
            <person name="Reinders A."/>
            <person name="Rovekamp M."/>
            <person name="Sano R."/>
            <person name="Sawa S."/>
            <person name="Schmid M.W."/>
            <person name="Shirakawa M."/>
            <person name="Solano R."/>
            <person name="Spunde A."/>
            <person name="Suetsugu N."/>
            <person name="Sugano S."/>
            <person name="Sugiyama A."/>
            <person name="Sun R."/>
            <person name="Suzuki Y."/>
            <person name="Takenaka M."/>
            <person name="Takezawa D."/>
            <person name="Tomogane H."/>
            <person name="Tsuzuki M."/>
            <person name="Ueda T."/>
            <person name="Umeda M."/>
            <person name="Ward J.M."/>
            <person name="Watanabe Y."/>
            <person name="Yazaki K."/>
            <person name="Yokoyama R."/>
            <person name="Yoshitake Y."/>
            <person name="Yotsui I."/>
            <person name="Zachgo S."/>
            <person name="Schmutz J."/>
        </authorList>
    </citation>
    <scope>NUCLEOTIDE SEQUENCE [LARGE SCALE GENOMIC DNA]</scope>
    <source>
        <strain evidence="6">Tak-1</strain>
    </source>
</reference>
<dbReference type="AlphaFoldDB" id="A0A2R6XX40"/>
<dbReference type="NCBIfam" id="NF047558">
    <property type="entry name" value="TPR_END_plus"/>
    <property type="match status" value="1"/>
</dbReference>
<evidence type="ECO:0000313" key="6">
    <source>
        <dbReference type="Proteomes" id="UP000244005"/>
    </source>
</evidence>
<dbReference type="OrthoDB" id="1914839at2759"/>
<keyword evidence="1" id="KW-0677">Repeat</keyword>
<dbReference type="PANTHER" id="PTHR35498:SF4">
    <property type="entry name" value="PROTEIN LOW PSII ACCUMULATION 1, CHLOROPLASTIC"/>
    <property type="match status" value="1"/>
</dbReference>
<accession>A0A2R6XX40</accession>
<evidence type="ECO:0000256" key="3">
    <source>
        <dbReference type="PROSITE-ProRule" id="PRU00339"/>
    </source>
</evidence>
<name>A0A2R6XX40_MARPO</name>
<evidence type="ECO:0000256" key="1">
    <source>
        <dbReference type="ARBA" id="ARBA00022737"/>
    </source>
</evidence>
<evidence type="ECO:0000256" key="4">
    <source>
        <dbReference type="SAM" id="Phobius"/>
    </source>
</evidence>
<evidence type="ECO:0000256" key="2">
    <source>
        <dbReference type="ARBA" id="ARBA00022803"/>
    </source>
</evidence>
<dbReference type="EMBL" id="KZ772673">
    <property type="protein sequence ID" value="PTQ50632.1"/>
    <property type="molecule type" value="Genomic_DNA"/>
</dbReference>
<dbReference type="SUPFAM" id="SSF48452">
    <property type="entry name" value="TPR-like"/>
    <property type="match status" value="1"/>
</dbReference>
<protein>
    <submittedName>
        <fullName evidence="5">Uncharacterized protein</fullName>
    </submittedName>
</protein>
<sequence length="465" mass="51136">MATMLQFRHSACLQQRSTVVSSFAPGSSLQLARHKNSRPKFRLLRFPSNAACVSRKRHRCLRIRSAGKSDSDTIASENASSAATAKEAVELGLAQFAKGRVKEALDHFNAALKLNPAPEEAQAALYNKACCHAVRGEGTLAAQALRKALKEHDLKFSVILNDPDMAAFRAMPEFKELQDEARKGGEAIGNSFRRDLKLISEVQAPFRGVRKFFYVAFSLAAGISTLFTLPRLILAIQGGDGAPGIPETAQNLAINLGGIAAFVALYIWDNKKEEEQISRISRDETLSRLAVQLQSNRIVELTQLRQSTRPVIIAGSKETVAKAVQKAARYRDDLLKRGVLVVPIVWGGDKEDPMLKKRGFGAVQKPTTSNAIPAGDDFEKKAEDVAAKAVIQAERRFKAEAVSPGEWERWIRDQQASEGVTPGEDVYIVLRLDGRVRKSGRGMPEWIELVNELAPLDSVVSRLEK</sequence>
<dbReference type="PANTHER" id="PTHR35498">
    <property type="entry name" value="PROTEIN LOW PSII ACCUMULATION 1, CHLOROPLASTIC"/>
    <property type="match status" value="1"/>
</dbReference>
<dbReference type="InterPro" id="IPR013105">
    <property type="entry name" value="TPR_2"/>
</dbReference>
<keyword evidence="4" id="KW-0812">Transmembrane</keyword>
<gene>
    <name evidence="5" type="ORF">MARPO_0001s0532</name>
</gene>
<evidence type="ECO:0000313" key="5">
    <source>
        <dbReference type="EMBL" id="PTQ50632.1"/>
    </source>
</evidence>
<dbReference type="GO" id="GO:0010270">
    <property type="term" value="P:photosystem II oxygen evolving complex assembly"/>
    <property type="evidence" value="ECO:0000318"/>
    <property type="project" value="GO_Central"/>
</dbReference>
<dbReference type="Pfam" id="PF11998">
    <property type="entry name" value="DUF3493"/>
    <property type="match status" value="1"/>
</dbReference>
<proteinExistence type="predicted"/>
<dbReference type="InterPro" id="IPR019734">
    <property type="entry name" value="TPR_rpt"/>
</dbReference>
<feature type="repeat" description="TPR" evidence="3">
    <location>
        <begin position="85"/>
        <end position="118"/>
    </location>
</feature>
<dbReference type="Pfam" id="PF07719">
    <property type="entry name" value="TPR_2"/>
    <property type="match status" value="1"/>
</dbReference>
<keyword evidence="4" id="KW-1133">Transmembrane helix</keyword>
<dbReference type="SMART" id="SM00028">
    <property type="entry name" value="TPR"/>
    <property type="match status" value="2"/>
</dbReference>
<dbReference type="OMA" id="IWETAGN"/>
<keyword evidence="2 3" id="KW-0802">TPR repeat</keyword>